<protein>
    <submittedName>
        <fullName evidence="3">Amidohydrolase</fullName>
    </submittedName>
</protein>
<dbReference type="GO" id="GO:0016787">
    <property type="term" value="F:hydrolase activity"/>
    <property type="evidence" value="ECO:0007669"/>
    <property type="project" value="UniProtKB-KW"/>
</dbReference>
<evidence type="ECO:0000313" key="4">
    <source>
        <dbReference type="Proteomes" id="UP000472335"/>
    </source>
</evidence>
<dbReference type="InterPro" id="IPR032465">
    <property type="entry name" value="ACMSD"/>
</dbReference>
<feature type="domain" description="Amidohydrolase-related" evidence="2">
    <location>
        <begin position="116"/>
        <end position="329"/>
    </location>
</feature>
<accession>A0A6G4VCN2</accession>
<dbReference type="Gene3D" id="3.20.20.140">
    <property type="entry name" value="Metal-dependent hydrolases"/>
    <property type="match status" value="1"/>
</dbReference>
<keyword evidence="4" id="KW-1185">Reference proteome</keyword>
<keyword evidence="3" id="KW-0378">Hydrolase</keyword>
<dbReference type="Pfam" id="PF04909">
    <property type="entry name" value="Amidohydro_2"/>
    <property type="match status" value="1"/>
</dbReference>
<dbReference type="SUPFAM" id="SSF51556">
    <property type="entry name" value="Metallo-dependent hydrolases"/>
    <property type="match status" value="1"/>
</dbReference>
<dbReference type="Proteomes" id="UP000472335">
    <property type="component" value="Unassembled WGS sequence"/>
</dbReference>
<evidence type="ECO:0000259" key="2">
    <source>
        <dbReference type="Pfam" id="PF04909"/>
    </source>
</evidence>
<sequence>MTLDDRTATDGTSVRLSAIDMCALVYDRECWGAYFRDLGGQAPAYLRAFGRHMATVFGADFTLYRRHLNAGDLDAAIEILVAHQPAELDVAAHLRAMDAEGIAYQVLMGSSARLPDGGCVNERVAAFAARAPDRMQAWAGLNLSDPHAALEELERCHALGMRGVTVIAFRDGVEPQLPYYDAVFTAAERLGLPVWLHTGHHLCTSRPNELSHPRIIDVLAGRHPGLRIVAGHGGWPWMPEMISVAQRHPNVRVEFSTHRPSWMAQPGSGWEPLLLYGRGTLRRKVMFGTATWVHSVSPRTLIQEVADLGLGPSVTHDWLRGNAARLLGLEDGEVRTPKTAAPTAAQP</sequence>
<keyword evidence="1" id="KW-0456">Lyase</keyword>
<evidence type="ECO:0000256" key="1">
    <source>
        <dbReference type="ARBA" id="ARBA00023239"/>
    </source>
</evidence>
<gene>
    <name evidence="3" type="ORF">G5C60_29350</name>
</gene>
<proteinExistence type="predicted"/>
<reference evidence="3 4" key="1">
    <citation type="submission" date="2020-02" db="EMBL/GenBank/DDBJ databases">
        <title>Whole-genome analyses of novel actinobacteria.</title>
        <authorList>
            <person name="Sahin N."/>
            <person name="Gencbay T."/>
        </authorList>
    </citation>
    <scope>NUCLEOTIDE SEQUENCE [LARGE SCALE GENOMIC DNA]</scope>
    <source>
        <strain evidence="3 4">HC44</strain>
    </source>
</reference>
<comment type="caution">
    <text evidence="3">The sequence shown here is derived from an EMBL/GenBank/DDBJ whole genome shotgun (WGS) entry which is preliminary data.</text>
</comment>
<name>A0A6G4VCN2_9ACTN</name>
<dbReference type="PANTHER" id="PTHR21240">
    <property type="entry name" value="2-AMINO-3-CARBOXYLMUCONATE-6-SEMIALDEHYDE DECARBOXYLASE"/>
    <property type="match status" value="1"/>
</dbReference>
<evidence type="ECO:0000313" key="3">
    <source>
        <dbReference type="EMBL" id="NGO11590.1"/>
    </source>
</evidence>
<dbReference type="GO" id="GO:0016831">
    <property type="term" value="F:carboxy-lyase activity"/>
    <property type="evidence" value="ECO:0007669"/>
    <property type="project" value="InterPro"/>
</dbReference>
<organism evidence="3 4">
    <name type="scientific">Streptomyces scabichelini</name>
    <dbReference type="NCBI Taxonomy" id="2711217"/>
    <lineage>
        <taxon>Bacteria</taxon>
        <taxon>Bacillati</taxon>
        <taxon>Actinomycetota</taxon>
        <taxon>Actinomycetes</taxon>
        <taxon>Kitasatosporales</taxon>
        <taxon>Streptomycetaceae</taxon>
        <taxon>Streptomyces</taxon>
    </lineage>
</organism>
<dbReference type="CDD" id="cd01292">
    <property type="entry name" value="metallo-dependent_hydrolases"/>
    <property type="match status" value="1"/>
</dbReference>
<dbReference type="RefSeq" id="WP_165263948.1">
    <property type="nucleotide sequence ID" value="NZ_JAAKZY010000109.1"/>
</dbReference>
<dbReference type="AlphaFoldDB" id="A0A6G4VCN2"/>
<dbReference type="PANTHER" id="PTHR21240:SF19">
    <property type="entry name" value="CATALYTIC_ HYDROLASE"/>
    <property type="match status" value="1"/>
</dbReference>
<dbReference type="InterPro" id="IPR006680">
    <property type="entry name" value="Amidohydro-rel"/>
</dbReference>
<dbReference type="EMBL" id="JAAKZY010000109">
    <property type="protein sequence ID" value="NGO11590.1"/>
    <property type="molecule type" value="Genomic_DNA"/>
</dbReference>
<dbReference type="InterPro" id="IPR032466">
    <property type="entry name" value="Metal_Hydrolase"/>
</dbReference>